<organism evidence="1 2">
    <name type="scientific">Symbiodinium natans</name>
    <dbReference type="NCBI Taxonomy" id="878477"/>
    <lineage>
        <taxon>Eukaryota</taxon>
        <taxon>Sar</taxon>
        <taxon>Alveolata</taxon>
        <taxon>Dinophyceae</taxon>
        <taxon>Suessiales</taxon>
        <taxon>Symbiodiniaceae</taxon>
        <taxon>Symbiodinium</taxon>
    </lineage>
</organism>
<evidence type="ECO:0000313" key="1">
    <source>
        <dbReference type="EMBL" id="CAE7617452.1"/>
    </source>
</evidence>
<dbReference type="Proteomes" id="UP000604046">
    <property type="component" value="Unassembled WGS sequence"/>
</dbReference>
<name>A0A812V4X6_9DINO</name>
<dbReference type="AlphaFoldDB" id="A0A812V4X6"/>
<reference evidence="1" key="1">
    <citation type="submission" date="2021-02" db="EMBL/GenBank/DDBJ databases">
        <authorList>
            <person name="Dougan E. K."/>
            <person name="Rhodes N."/>
            <person name="Thang M."/>
            <person name="Chan C."/>
        </authorList>
    </citation>
    <scope>NUCLEOTIDE SEQUENCE</scope>
</reference>
<evidence type="ECO:0000313" key="2">
    <source>
        <dbReference type="Proteomes" id="UP000604046"/>
    </source>
</evidence>
<comment type="caution">
    <text evidence="1">The sequence shown here is derived from an EMBL/GenBank/DDBJ whole genome shotgun (WGS) entry which is preliminary data.</text>
</comment>
<keyword evidence="2" id="KW-1185">Reference proteome</keyword>
<dbReference type="EMBL" id="CAJNDS010002845">
    <property type="protein sequence ID" value="CAE7617452.1"/>
    <property type="molecule type" value="Genomic_DNA"/>
</dbReference>
<accession>A0A812V4X6</accession>
<proteinExistence type="predicted"/>
<gene>
    <name evidence="1" type="ORF">SNAT2548_LOCUS35107</name>
</gene>
<protein>
    <submittedName>
        <fullName evidence="1">Uncharacterized protein</fullName>
    </submittedName>
</protein>
<sequence length="133" mass="14312">MSQQLAASPNKHFAVTYALKATLSLTIYPSGWSFSTRCPHCAVPGAHRHVGRQGVPDALKQLLPVHEPEPFGSRHGHCFLLDFGEPATSTSDPRDSGGELPEPNLSSLLHCAARAAHLTWGHDGGLVFIAKLR</sequence>